<organism evidence="1 2">
    <name type="scientific">Pyrus ussuriensis x Pyrus communis</name>
    <dbReference type="NCBI Taxonomy" id="2448454"/>
    <lineage>
        <taxon>Eukaryota</taxon>
        <taxon>Viridiplantae</taxon>
        <taxon>Streptophyta</taxon>
        <taxon>Embryophyta</taxon>
        <taxon>Tracheophyta</taxon>
        <taxon>Spermatophyta</taxon>
        <taxon>Magnoliopsida</taxon>
        <taxon>eudicotyledons</taxon>
        <taxon>Gunneridae</taxon>
        <taxon>Pentapetalae</taxon>
        <taxon>rosids</taxon>
        <taxon>fabids</taxon>
        <taxon>Rosales</taxon>
        <taxon>Rosaceae</taxon>
        <taxon>Amygdaloideae</taxon>
        <taxon>Maleae</taxon>
        <taxon>Pyrus</taxon>
    </lineage>
</organism>
<comment type="caution">
    <text evidence="1">The sequence shown here is derived from an EMBL/GenBank/DDBJ whole genome shotgun (WGS) entry which is preliminary data.</text>
</comment>
<dbReference type="OrthoDB" id="1746058at2759"/>
<dbReference type="AlphaFoldDB" id="A0A5N5FJL3"/>
<reference evidence="1 2" key="1">
    <citation type="submission" date="2019-09" db="EMBL/GenBank/DDBJ databases">
        <authorList>
            <person name="Ou C."/>
        </authorList>
    </citation>
    <scope>NUCLEOTIDE SEQUENCE [LARGE SCALE GENOMIC DNA]</scope>
    <source>
        <strain evidence="1">S2</strain>
        <tissue evidence="1">Leaf</tissue>
    </source>
</reference>
<gene>
    <name evidence="1" type="ORF">D8674_004343</name>
</gene>
<evidence type="ECO:0000313" key="2">
    <source>
        <dbReference type="Proteomes" id="UP000327157"/>
    </source>
</evidence>
<reference evidence="1 2" key="3">
    <citation type="submission" date="2019-11" db="EMBL/GenBank/DDBJ databases">
        <title>A de novo genome assembly of a pear dwarfing rootstock.</title>
        <authorList>
            <person name="Wang F."/>
            <person name="Wang J."/>
            <person name="Li S."/>
            <person name="Zhang Y."/>
            <person name="Fang M."/>
            <person name="Ma L."/>
            <person name="Zhao Y."/>
            <person name="Jiang S."/>
        </authorList>
    </citation>
    <scope>NUCLEOTIDE SEQUENCE [LARGE SCALE GENOMIC DNA]</scope>
    <source>
        <strain evidence="1">S2</strain>
        <tissue evidence="1">Leaf</tissue>
    </source>
</reference>
<name>A0A5N5FJL3_9ROSA</name>
<dbReference type="Proteomes" id="UP000327157">
    <property type="component" value="Chromosome 10"/>
</dbReference>
<protein>
    <submittedName>
        <fullName evidence="1">Protein TPX2</fullName>
    </submittedName>
</protein>
<evidence type="ECO:0000313" key="1">
    <source>
        <dbReference type="EMBL" id="KAB2603338.1"/>
    </source>
</evidence>
<accession>A0A5N5FJL3</accession>
<sequence>MTDQEPKAQAPTATGMNVDDTYEFSAPRFFDFIKDESEGNKRKAKLWFDCALAYAFSHREREDYERDQESSQLGNNLWHLRKLLLVERN</sequence>
<reference evidence="2" key="2">
    <citation type="submission" date="2019-10" db="EMBL/GenBank/DDBJ databases">
        <title>A de novo genome assembly of a pear dwarfing rootstock.</title>
        <authorList>
            <person name="Wang F."/>
            <person name="Wang J."/>
            <person name="Li S."/>
            <person name="Zhang Y."/>
            <person name="Fang M."/>
            <person name="Ma L."/>
            <person name="Zhao Y."/>
            <person name="Jiang S."/>
        </authorList>
    </citation>
    <scope>NUCLEOTIDE SEQUENCE [LARGE SCALE GENOMIC DNA]</scope>
</reference>
<dbReference type="EMBL" id="SMOL01000695">
    <property type="protein sequence ID" value="KAB2603338.1"/>
    <property type="molecule type" value="Genomic_DNA"/>
</dbReference>
<keyword evidence="2" id="KW-1185">Reference proteome</keyword>
<proteinExistence type="predicted"/>